<evidence type="ECO:0000313" key="1">
    <source>
        <dbReference type="EMBL" id="EQD38077.1"/>
    </source>
</evidence>
<feature type="non-terminal residue" evidence="1">
    <location>
        <position position="1"/>
    </location>
</feature>
<reference evidence="1" key="1">
    <citation type="submission" date="2013-08" db="EMBL/GenBank/DDBJ databases">
        <authorList>
            <person name="Mendez C."/>
            <person name="Richter M."/>
            <person name="Ferrer M."/>
            <person name="Sanchez J."/>
        </authorList>
    </citation>
    <scope>NUCLEOTIDE SEQUENCE</scope>
</reference>
<accession>T0Z1J7</accession>
<dbReference type="AlphaFoldDB" id="T0Z1J7"/>
<organism evidence="1">
    <name type="scientific">mine drainage metagenome</name>
    <dbReference type="NCBI Taxonomy" id="410659"/>
    <lineage>
        <taxon>unclassified sequences</taxon>
        <taxon>metagenomes</taxon>
        <taxon>ecological metagenomes</taxon>
    </lineage>
</organism>
<reference evidence="1" key="2">
    <citation type="journal article" date="2014" name="ISME J.">
        <title>Microbial stratification in low pH oxic and suboxic macroscopic growths along an acid mine drainage.</title>
        <authorList>
            <person name="Mendez-Garcia C."/>
            <person name="Mesa V."/>
            <person name="Sprenger R.R."/>
            <person name="Richter M."/>
            <person name="Diez M.S."/>
            <person name="Solano J."/>
            <person name="Bargiela R."/>
            <person name="Golyshina O.V."/>
            <person name="Manteca A."/>
            <person name="Ramos J.L."/>
            <person name="Gallego J.R."/>
            <person name="Llorente I."/>
            <person name="Martins Dos Santos V.A."/>
            <person name="Jensen O.N."/>
            <person name="Pelaez A.I."/>
            <person name="Sanchez J."/>
            <person name="Ferrer M."/>
        </authorList>
    </citation>
    <scope>NUCLEOTIDE SEQUENCE</scope>
</reference>
<comment type="caution">
    <text evidence="1">The sequence shown here is derived from an EMBL/GenBank/DDBJ whole genome shotgun (WGS) entry which is preliminary data.</text>
</comment>
<gene>
    <name evidence="1" type="ORF">B1A_17240</name>
</gene>
<protein>
    <submittedName>
        <fullName evidence="1">DNA primase</fullName>
    </submittedName>
</protein>
<name>T0Z1J7_9ZZZZ</name>
<dbReference type="EMBL" id="AUZX01012678">
    <property type="protein sequence ID" value="EQD38077.1"/>
    <property type="molecule type" value="Genomic_DNA"/>
</dbReference>
<sequence>PDGDGWQFIEKPTLLSYIRCLPTEIAGRLRTLAPLYRIEFSQTTEDFYWMNHCEHCGAKQGDFDTIEEHGAPFNPATAQEAAAILLRQIPEPFSASCGGHTCGVKLFEFMQKGKM</sequence>
<proteinExistence type="predicted"/>